<evidence type="ECO:0000256" key="1">
    <source>
        <dbReference type="ARBA" id="ARBA00004418"/>
    </source>
</evidence>
<dbReference type="OrthoDB" id="9769319at2"/>
<comment type="subcellular location">
    <subcellularLocation>
        <location evidence="1 5">Periplasm</location>
    </subcellularLocation>
</comment>
<dbReference type="GO" id="GO:0042597">
    <property type="term" value="C:periplasmic space"/>
    <property type="evidence" value="ECO:0007669"/>
    <property type="project" value="UniProtKB-SubCell"/>
</dbReference>
<dbReference type="GO" id="GO:0019808">
    <property type="term" value="F:polyamine binding"/>
    <property type="evidence" value="ECO:0007669"/>
    <property type="project" value="InterPro"/>
</dbReference>
<dbReference type="PANTHER" id="PTHR30222:SF12">
    <property type="entry name" value="NORSPERMIDINE SENSOR"/>
    <property type="match status" value="1"/>
</dbReference>
<name>A0A091C1H1_9GAMM</name>
<dbReference type="SUPFAM" id="SSF53850">
    <property type="entry name" value="Periplasmic binding protein-like II"/>
    <property type="match status" value="1"/>
</dbReference>
<dbReference type="GO" id="GO:0015846">
    <property type="term" value="P:polyamine transport"/>
    <property type="evidence" value="ECO:0007669"/>
    <property type="project" value="InterPro"/>
</dbReference>
<dbReference type="InterPro" id="IPR006059">
    <property type="entry name" value="SBP"/>
</dbReference>
<evidence type="ECO:0000256" key="2">
    <source>
        <dbReference type="ARBA" id="ARBA00022448"/>
    </source>
</evidence>
<organism evidence="8 9">
    <name type="scientific">Arenimonas composti TR7-09 = DSM 18010</name>
    <dbReference type="NCBI Taxonomy" id="1121013"/>
    <lineage>
        <taxon>Bacteria</taxon>
        <taxon>Pseudomonadati</taxon>
        <taxon>Pseudomonadota</taxon>
        <taxon>Gammaproteobacteria</taxon>
        <taxon>Lysobacterales</taxon>
        <taxon>Lysobacteraceae</taxon>
        <taxon>Arenimonas</taxon>
    </lineage>
</organism>
<dbReference type="STRING" id="1121013.GCA_000426365_00856"/>
<feature type="chain" id="PRO_5001870428" description="Putrescine-binding periplasmic protein" evidence="7">
    <location>
        <begin position="23"/>
        <end position="378"/>
    </location>
</feature>
<protein>
    <recommendedName>
        <fullName evidence="5">Putrescine-binding periplasmic protein</fullName>
    </recommendedName>
</protein>
<comment type="function">
    <text evidence="5">Required for the activity of the bacterial periplasmic transport system of putrescine.</text>
</comment>
<evidence type="ECO:0000256" key="4">
    <source>
        <dbReference type="ARBA" id="ARBA00022764"/>
    </source>
</evidence>
<keyword evidence="9" id="KW-1185">Reference proteome</keyword>
<proteinExistence type="inferred from homology"/>
<dbReference type="PRINTS" id="PR00909">
    <property type="entry name" value="SPERMDNBNDNG"/>
</dbReference>
<dbReference type="InterPro" id="IPR001188">
    <property type="entry name" value="Sperm_putr-bd"/>
</dbReference>
<gene>
    <name evidence="8" type="ORF">P873_07215</name>
</gene>
<dbReference type="PROSITE" id="PS51257">
    <property type="entry name" value="PROKAR_LIPOPROTEIN"/>
    <property type="match status" value="1"/>
</dbReference>
<comment type="similarity">
    <text evidence="5">Belongs to the bacterial solute-binding protein PotD/PotF family.</text>
</comment>
<dbReference type="RefSeq" id="WP_026816296.1">
    <property type="nucleotide sequence ID" value="NZ_AUFF01000001.1"/>
</dbReference>
<keyword evidence="2 5" id="KW-0813">Transport</keyword>
<dbReference type="PANTHER" id="PTHR30222">
    <property type="entry name" value="SPERMIDINE/PUTRESCINE-BINDING PERIPLASMIC PROTEIN"/>
    <property type="match status" value="1"/>
</dbReference>
<feature type="signal peptide" evidence="7">
    <location>
        <begin position="1"/>
        <end position="22"/>
    </location>
</feature>
<comment type="caution">
    <text evidence="8">The sequence shown here is derived from an EMBL/GenBank/DDBJ whole genome shotgun (WGS) entry which is preliminary data.</text>
</comment>
<dbReference type="CDD" id="cd13659">
    <property type="entry name" value="PBP2_PotF"/>
    <property type="match status" value="1"/>
</dbReference>
<accession>A0A091C1H1</accession>
<dbReference type="Pfam" id="PF13416">
    <property type="entry name" value="SBP_bac_8"/>
    <property type="match status" value="1"/>
</dbReference>
<dbReference type="Proteomes" id="UP000029391">
    <property type="component" value="Unassembled WGS sequence"/>
</dbReference>
<sequence>MRFRPSLLAAALLLAACGSQNGTDAPDATSGRASGGDRTVYVYNWSDYIAEDTIANFESETGIKVVYDVYDKNETLETKLMAGSSGYDVVFPSARPFAARHIQAGVYLPIDRAKLTNWGNLDPAILTGLEDFDPGNAHVVPYMWGTTGLGINVGKVREALGEDVDLDSWDILFDPANAAKLAACGIAVLDDEQETFAAALLWKGRDPNALQGDETQVVSDAYAGIRQHIRYFDSSRYIDDLANGDVCVAMGYSGDVFMAADRAEEAENGVEVAYVLPKEGALRWVDVIAVPKDAPHPEEAHAFIDYLLKPEVAAGISSYVAYATPNTAAIPLVDPEIAEDPSVYPPSEVMARLHDPQTLDPAVTRERVRAWTTIKTGR</sequence>
<keyword evidence="4 5" id="KW-0574">Periplasm</keyword>
<reference evidence="8 9" key="1">
    <citation type="submission" date="2013-09" db="EMBL/GenBank/DDBJ databases">
        <title>Genome sequencing of Arenimonas composti.</title>
        <authorList>
            <person name="Chen F."/>
            <person name="Wang G."/>
        </authorList>
    </citation>
    <scope>NUCLEOTIDE SEQUENCE [LARGE SCALE GENOMIC DNA]</scope>
    <source>
        <strain evidence="8 9">TR7-09</strain>
    </source>
</reference>
<keyword evidence="3 7" id="KW-0732">Signal</keyword>
<evidence type="ECO:0000313" key="9">
    <source>
        <dbReference type="Proteomes" id="UP000029391"/>
    </source>
</evidence>
<feature type="binding site" evidence="6">
    <location>
        <begin position="191"/>
        <end position="194"/>
    </location>
    <ligand>
        <name>spermidine</name>
        <dbReference type="ChEBI" id="CHEBI:57834"/>
    </ligand>
</feature>
<evidence type="ECO:0000256" key="5">
    <source>
        <dbReference type="PIRNR" id="PIRNR019574"/>
    </source>
</evidence>
<dbReference type="PIRSF" id="PIRSF019574">
    <property type="entry name" value="Periplasmic_polyamine_BP"/>
    <property type="match status" value="1"/>
</dbReference>
<dbReference type="eggNOG" id="COG0687">
    <property type="taxonomic scope" value="Bacteria"/>
</dbReference>
<evidence type="ECO:0000256" key="6">
    <source>
        <dbReference type="PIRSR" id="PIRSR019574-1"/>
    </source>
</evidence>
<dbReference type="AlphaFoldDB" id="A0A091C1H1"/>
<evidence type="ECO:0000256" key="7">
    <source>
        <dbReference type="SAM" id="SignalP"/>
    </source>
</evidence>
<dbReference type="Gene3D" id="3.40.190.10">
    <property type="entry name" value="Periplasmic binding protein-like II"/>
    <property type="match status" value="2"/>
</dbReference>
<dbReference type="EMBL" id="AWXU01000020">
    <property type="protein sequence ID" value="KFN50445.1"/>
    <property type="molecule type" value="Genomic_DNA"/>
</dbReference>
<evidence type="ECO:0000256" key="3">
    <source>
        <dbReference type="ARBA" id="ARBA00022729"/>
    </source>
</evidence>
<evidence type="ECO:0000313" key="8">
    <source>
        <dbReference type="EMBL" id="KFN50445.1"/>
    </source>
</evidence>